<keyword evidence="2 7" id="KW-0820">tRNA-binding</keyword>
<feature type="binding site" evidence="7">
    <location>
        <position position="70"/>
    </location>
    <ligand>
        <name>tRNA</name>
        <dbReference type="ChEBI" id="CHEBI:17843"/>
    </ligand>
</feature>
<feature type="binding site" evidence="7">
    <location>
        <position position="14"/>
    </location>
    <ligand>
        <name>tRNA</name>
        <dbReference type="ChEBI" id="CHEBI:17843"/>
    </ligand>
</feature>
<dbReference type="FunFam" id="3.40.50.1470:FF:000001">
    <property type="entry name" value="Peptidyl-tRNA hydrolase"/>
    <property type="match status" value="1"/>
</dbReference>
<comment type="subcellular location">
    <subcellularLocation>
        <location evidence="7">Cytoplasm</location>
    </subcellularLocation>
</comment>
<evidence type="ECO:0000313" key="11">
    <source>
        <dbReference type="Proteomes" id="UP000534783"/>
    </source>
</evidence>
<proteinExistence type="inferred from homology"/>
<evidence type="ECO:0000256" key="1">
    <source>
        <dbReference type="ARBA" id="ARBA00013260"/>
    </source>
</evidence>
<evidence type="ECO:0000256" key="5">
    <source>
        <dbReference type="ARBA" id="ARBA00038063"/>
    </source>
</evidence>
<dbReference type="GO" id="GO:0005737">
    <property type="term" value="C:cytoplasm"/>
    <property type="evidence" value="ECO:0007669"/>
    <property type="project" value="UniProtKB-SubCell"/>
</dbReference>
<evidence type="ECO:0000256" key="4">
    <source>
        <dbReference type="ARBA" id="ARBA00022884"/>
    </source>
</evidence>
<keyword evidence="7" id="KW-0963">Cytoplasm</keyword>
<dbReference type="HAMAP" id="MF_00083">
    <property type="entry name" value="Pept_tRNA_hydro_bact"/>
    <property type="match status" value="1"/>
</dbReference>
<dbReference type="EMBL" id="VTOW01000002">
    <property type="protein sequence ID" value="NKE71563.1"/>
    <property type="molecule type" value="Genomic_DNA"/>
</dbReference>
<protein>
    <recommendedName>
        <fullName evidence="6 7">Peptidyl-tRNA hydrolase</fullName>
        <shortName evidence="7">Pth</shortName>
        <ecNumber evidence="1 7">3.1.1.29</ecNumber>
    </recommendedName>
</protein>
<comment type="caution">
    <text evidence="7">Lacks conserved residue(s) required for the propagation of feature annotation.</text>
</comment>
<dbReference type="GO" id="GO:0006515">
    <property type="term" value="P:protein quality control for misfolded or incompletely synthesized proteins"/>
    <property type="evidence" value="ECO:0007669"/>
    <property type="project" value="UniProtKB-UniRule"/>
</dbReference>
<evidence type="ECO:0000313" key="10">
    <source>
        <dbReference type="EMBL" id="NKE71563.1"/>
    </source>
</evidence>
<feature type="binding site" evidence="7">
    <location>
        <position position="68"/>
    </location>
    <ligand>
        <name>tRNA</name>
        <dbReference type="ChEBI" id="CHEBI:17843"/>
    </ligand>
</feature>
<comment type="caution">
    <text evidence="10">The sequence shown here is derived from an EMBL/GenBank/DDBJ whole genome shotgun (WGS) entry which is preliminary data.</text>
</comment>
<dbReference type="PROSITE" id="PS01195">
    <property type="entry name" value="PEPT_TRNA_HYDROL_1"/>
    <property type="match status" value="1"/>
</dbReference>
<evidence type="ECO:0000256" key="6">
    <source>
        <dbReference type="ARBA" id="ARBA00050038"/>
    </source>
</evidence>
<dbReference type="PANTHER" id="PTHR17224:SF1">
    <property type="entry name" value="PEPTIDYL-TRNA HYDROLASE"/>
    <property type="match status" value="1"/>
</dbReference>
<keyword evidence="11" id="KW-1185">Reference proteome</keyword>
<dbReference type="GO" id="GO:0000049">
    <property type="term" value="F:tRNA binding"/>
    <property type="evidence" value="ECO:0007669"/>
    <property type="project" value="UniProtKB-UniRule"/>
</dbReference>
<name>A0A7X6DQJ5_9BACT</name>
<organism evidence="10 11">
    <name type="scientific">Candidatus Manganitrophus noduliformans</name>
    <dbReference type="NCBI Taxonomy" id="2606439"/>
    <lineage>
        <taxon>Bacteria</taxon>
        <taxon>Pseudomonadati</taxon>
        <taxon>Nitrospirota</taxon>
        <taxon>Nitrospiria</taxon>
        <taxon>Candidatus Troglogloeales</taxon>
        <taxon>Candidatus Manganitrophaceae</taxon>
        <taxon>Candidatus Manganitrophus</taxon>
    </lineage>
</organism>
<dbReference type="NCBIfam" id="TIGR00447">
    <property type="entry name" value="pth"/>
    <property type="match status" value="1"/>
</dbReference>
<evidence type="ECO:0000256" key="2">
    <source>
        <dbReference type="ARBA" id="ARBA00022555"/>
    </source>
</evidence>
<evidence type="ECO:0000256" key="7">
    <source>
        <dbReference type="HAMAP-Rule" id="MF_00083"/>
    </source>
</evidence>
<dbReference type="CDD" id="cd00462">
    <property type="entry name" value="PTH"/>
    <property type="match status" value="1"/>
</dbReference>
<dbReference type="InterPro" id="IPR018171">
    <property type="entry name" value="Pept_tRNA_hydro_CS"/>
</dbReference>
<dbReference type="InterPro" id="IPR036416">
    <property type="entry name" value="Pept_tRNA_hydro_sf"/>
</dbReference>
<comment type="subunit">
    <text evidence="7">Monomer.</text>
</comment>
<keyword evidence="4 7" id="KW-0694">RNA-binding</keyword>
<dbReference type="SUPFAM" id="SSF53178">
    <property type="entry name" value="Peptidyl-tRNA hydrolase-like"/>
    <property type="match status" value="1"/>
</dbReference>
<comment type="function">
    <text evidence="7">Hydrolyzes ribosome-free peptidyl-tRNAs (with 1 or more amino acids incorporated), which drop off the ribosome during protein synthesis, or as a result of ribosome stalling.</text>
</comment>
<comment type="similarity">
    <text evidence="5 7 9">Belongs to the PTH family.</text>
</comment>
<dbReference type="PANTHER" id="PTHR17224">
    <property type="entry name" value="PEPTIDYL-TRNA HYDROLASE"/>
    <property type="match status" value="1"/>
</dbReference>
<dbReference type="InterPro" id="IPR001328">
    <property type="entry name" value="Pept_tRNA_hydro"/>
</dbReference>
<evidence type="ECO:0000256" key="9">
    <source>
        <dbReference type="RuleBase" id="RU004320"/>
    </source>
</evidence>
<keyword evidence="3 7" id="KW-0378">Hydrolase</keyword>
<feature type="site" description="Stabilizes the basic form of H active site to accept a proton" evidence="7">
    <location>
        <position position="95"/>
    </location>
</feature>
<sequence length="188" mass="20703">MKMIVGLGNPGPEYEETKHNVGFWLIDSFAKDHGISLSEKKGEARVGQGRLAVPSGQIDLVLVKPQTFMNRSGRSIQYLLQLFGLSPSEMIVVYDDLDLPCGRIRIRPKGSAGGHRGVASIIDATGTDGFIRLRIGIGRDPSQDPADYVLTPFRSEELKQVEESIDKGVEALPLLLEGRITEAMNRYH</sequence>
<gene>
    <name evidence="7" type="primary">pth</name>
    <name evidence="10" type="ORF">MNODULE_12510</name>
</gene>
<dbReference type="Pfam" id="PF01195">
    <property type="entry name" value="Pept_tRNA_hydro"/>
    <property type="match status" value="1"/>
</dbReference>
<dbReference type="EC" id="3.1.1.29" evidence="1 7"/>
<dbReference type="GO" id="GO:0072344">
    <property type="term" value="P:rescue of stalled ribosome"/>
    <property type="evidence" value="ECO:0007669"/>
    <property type="project" value="UniProtKB-UniRule"/>
</dbReference>
<dbReference type="Gene3D" id="3.40.50.1470">
    <property type="entry name" value="Peptidyl-tRNA hydrolase"/>
    <property type="match status" value="1"/>
</dbReference>
<dbReference type="Proteomes" id="UP000534783">
    <property type="component" value="Unassembled WGS sequence"/>
</dbReference>
<accession>A0A7X6DQJ5</accession>
<reference evidence="10 11" key="1">
    <citation type="journal article" date="2020" name="Nature">
        <title>Bacterial chemolithoautotrophy via manganese oxidation.</title>
        <authorList>
            <person name="Yu H."/>
            <person name="Leadbetter J.R."/>
        </authorList>
    </citation>
    <scope>NUCLEOTIDE SEQUENCE [LARGE SCALE GENOMIC DNA]</scope>
    <source>
        <strain evidence="10 11">Mn-1</strain>
    </source>
</reference>
<comment type="catalytic activity">
    <reaction evidence="7 8">
        <text>an N-acyl-L-alpha-aminoacyl-tRNA + H2O = an N-acyl-L-amino acid + a tRNA + H(+)</text>
        <dbReference type="Rhea" id="RHEA:54448"/>
        <dbReference type="Rhea" id="RHEA-COMP:10123"/>
        <dbReference type="Rhea" id="RHEA-COMP:13883"/>
        <dbReference type="ChEBI" id="CHEBI:15377"/>
        <dbReference type="ChEBI" id="CHEBI:15378"/>
        <dbReference type="ChEBI" id="CHEBI:59874"/>
        <dbReference type="ChEBI" id="CHEBI:78442"/>
        <dbReference type="ChEBI" id="CHEBI:138191"/>
        <dbReference type="EC" id="3.1.1.29"/>
    </reaction>
</comment>
<feature type="site" description="Discriminates between blocked and unblocked aminoacyl-tRNA" evidence="7">
    <location>
        <position position="9"/>
    </location>
</feature>
<evidence type="ECO:0000256" key="8">
    <source>
        <dbReference type="RuleBase" id="RU000673"/>
    </source>
</evidence>
<feature type="active site" description="Proton acceptor" evidence="7">
    <location>
        <position position="19"/>
    </location>
</feature>
<evidence type="ECO:0000256" key="3">
    <source>
        <dbReference type="ARBA" id="ARBA00022801"/>
    </source>
</evidence>
<comment type="function">
    <text evidence="7">Catalyzes the release of premature peptidyl moieties from peptidyl-tRNA molecules trapped in stalled 50S ribosomal subunits, and thus maintains levels of free tRNAs and 50S ribosomes.</text>
</comment>
<dbReference type="GO" id="GO:0004045">
    <property type="term" value="F:peptidyl-tRNA hydrolase activity"/>
    <property type="evidence" value="ECO:0007669"/>
    <property type="project" value="UniProtKB-UniRule"/>
</dbReference>
<dbReference type="AlphaFoldDB" id="A0A7X6DQJ5"/>